<keyword evidence="2" id="KW-1185">Reference proteome</keyword>
<evidence type="ECO:0000313" key="2">
    <source>
        <dbReference type="Proteomes" id="UP000187209"/>
    </source>
</evidence>
<reference evidence="1 2" key="1">
    <citation type="submission" date="2016-11" db="EMBL/GenBank/DDBJ databases">
        <title>The macronuclear genome of Stentor coeruleus: a giant cell with tiny introns.</title>
        <authorList>
            <person name="Slabodnick M."/>
            <person name="Ruby J.G."/>
            <person name="Reiff S.B."/>
            <person name="Swart E.C."/>
            <person name="Gosai S."/>
            <person name="Prabakaran S."/>
            <person name="Witkowska E."/>
            <person name="Larue G.E."/>
            <person name="Fisher S."/>
            <person name="Freeman R.M."/>
            <person name="Gunawardena J."/>
            <person name="Chu W."/>
            <person name="Stover N.A."/>
            <person name="Gregory B.D."/>
            <person name="Nowacki M."/>
            <person name="Derisi J."/>
            <person name="Roy S.W."/>
            <person name="Marshall W.F."/>
            <person name="Sood P."/>
        </authorList>
    </citation>
    <scope>NUCLEOTIDE SEQUENCE [LARGE SCALE GENOMIC DNA]</scope>
    <source>
        <strain evidence="1">WM001</strain>
    </source>
</reference>
<proteinExistence type="predicted"/>
<gene>
    <name evidence="1" type="ORF">SteCoe_18721</name>
</gene>
<dbReference type="Proteomes" id="UP000187209">
    <property type="component" value="Unassembled WGS sequence"/>
</dbReference>
<accession>A0A1R2BVQ6</accession>
<dbReference type="EMBL" id="MPUH01000402">
    <property type="protein sequence ID" value="OMJ80912.1"/>
    <property type="molecule type" value="Genomic_DNA"/>
</dbReference>
<name>A0A1R2BVQ6_9CILI</name>
<comment type="caution">
    <text evidence="1">The sequence shown here is derived from an EMBL/GenBank/DDBJ whole genome shotgun (WGS) entry which is preliminary data.</text>
</comment>
<sequence length="116" mass="13678">MLNKTTQVHLPKIKSIKNNQKSYSRLTELKNSLLIITEPKSRVVKENLQPPLMKHHQLKPLGCKSYGVSVSDLMSYNMKRKVEKYAKKNKIKSKISFLFHECEYKEKFIECMSEFK</sequence>
<dbReference type="AlphaFoldDB" id="A0A1R2BVQ6"/>
<protein>
    <submittedName>
        <fullName evidence="1">Uncharacterized protein</fullName>
    </submittedName>
</protein>
<organism evidence="1 2">
    <name type="scientific">Stentor coeruleus</name>
    <dbReference type="NCBI Taxonomy" id="5963"/>
    <lineage>
        <taxon>Eukaryota</taxon>
        <taxon>Sar</taxon>
        <taxon>Alveolata</taxon>
        <taxon>Ciliophora</taxon>
        <taxon>Postciliodesmatophora</taxon>
        <taxon>Heterotrichea</taxon>
        <taxon>Heterotrichida</taxon>
        <taxon>Stentoridae</taxon>
        <taxon>Stentor</taxon>
    </lineage>
</organism>
<evidence type="ECO:0000313" key="1">
    <source>
        <dbReference type="EMBL" id="OMJ80912.1"/>
    </source>
</evidence>